<comment type="subcellular location">
    <subcellularLocation>
        <location evidence="2">Membrane</location>
    </subcellularLocation>
</comment>
<dbReference type="Pfam" id="PF00067">
    <property type="entry name" value="p450"/>
    <property type="match status" value="1"/>
</dbReference>
<evidence type="ECO:0000256" key="7">
    <source>
        <dbReference type="ARBA" id="ARBA00023002"/>
    </source>
</evidence>
<comment type="similarity">
    <text evidence="3">Belongs to the BZW family.</text>
</comment>
<evidence type="ECO:0000256" key="12">
    <source>
        <dbReference type="SAM" id="Phobius"/>
    </source>
</evidence>
<dbReference type="GO" id="GO:0016020">
    <property type="term" value="C:membrane"/>
    <property type="evidence" value="ECO:0007669"/>
    <property type="project" value="UniProtKB-SubCell"/>
</dbReference>
<evidence type="ECO:0000256" key="2">
    <source>
        <dbReference type="ARBA" id="ARBA00004370"/>
    </source>
</evidence>
<gene>
    <name evidence="14" type="ORF">Bca52824_008039</name>
</gene>
<dbReference type="InterPro" id="IPR016024">
    <property type="entry name" value="ARM-type_fold"/>
</dbReference>
<dbReference type="InterPro" id="IPR036396">
    <property type="entry name" value="Cyt_P450_sf"/>
</dbReference>
<dbReference type="PANTHER" id="PTHR14208:SF2">
    <property type="entry name" value="PROTEIN KRASAVIETZ"/>
    <property type="match status" value="1"/>
</dbReference>
<dbReference type="SUPFAM" id="SSF48371">
    <property type="entry name" value="ARM repeat"/>
    <property type="match status" value="1"/>
</dbReference>
<dbReference type="InterPro" id="IPR002401">
    <property type="entry name" value="Cyt_P450_E_grp-I"/>
</dbReference>
<evidence type="ECO:0000313" key="14">
    <source>
        <dbReference type="EMBL" id="KAG2325311.1"/>
    </source>
</evidence>
<keyword evidence="10 12" id="KW-0472">Membrane</keyword>
<dbReference type="FunFam" id="1.10.630.10:FF:000023">
    <property type="entry name" value="Cytochrome P450 family protein"/>
    <property type="match status" value="1"/>
</dbReference>
<dbReference type="CDD" id="cd11560">
    <property type="entry name" value="W2_eIF5C_like"/>
    <property type="match status" value="1"/>
</dbReference>
<dbReference type="Pfam" id="PF02020">
    <property type="entry name" value="W2"/>
    <property type="match status" value="1"/>
</dbReference>
<feature type="transmembrane region" description="Helical" evidence="12">
    <location>
        <begin position="9"/>
        <end position="26"/>
    </location>
</feature>
<keyword evidence="9" id="KW-0503">Monooxygenase</keyword>
<comment type="caution">
    <text evidence="14">The sequence shown here is derived from an EMBL/GenBank/DDBJ whole genome shotgun (WGS) entry which is preliminary data.</text>
</comment>
<dbReference type="EMBL" id="JAAMPC010000002">
    <property type="protein sequence ID" value="KAG2325311.1"/>
    <property type="molecule type" value="Genomic_DNA"/>
</dbReference>
<name>A0A8X7W890_BRACI</name>
<feature type="domain" description="W2" evidence="13">
    <location>
        <begin position="759"/>
        <end position="924"/>
    </location>
</feature>
<evidence type="ECO:0000256" key="8">
    <source>
        <dbReference type="ARBA" id="ARBA00023004"/>
    </source>
</evidence>
<dbReference type="CDD" id="cd20653">
    <property type="entry name" value="CYP81"/>
    <property type="match status" value="1"/>
</dbReference>
<dbReference type="PROSITE" id="PS00086">
    <property type="entry name" value="CYTOCHROME_P450"/>
    <property type="match status" value="1"/>
</dbReference>
<evidence type="ECO:0000256" key="1">
    <source>
        <dbReference type="ARBA" id="ARBA00001971"/>
    </source>
</evidence>
<evidence type="ECO:0000256" key="10">
    <source>
        <dbReference type="ARBA" id="ARBA00023136"/>
    </source>
</evidence>
<reference evidence="14 15" key="1">
    <citation type="submission" date="2020-02" db="EMBL/GenBank/DDBJ databases">
        <authorList>
            <person name="Ma Q."/>
            <person name="Huang Y."/>
            <person name="Song X."/>
            <person name="Pei D."/>
        </authorList>
    </citation>
    <scope>NUCLEOTIDE SEQUENCE [LARGE SCALE GENOMIC DNA]</scope>
    <source>
        <strain evidence="14">Sxm20200214</strain>
        <tissue evidence="14">Leaf</tissue>
    </source>
</reference>
<dbReference type="InterPro" id="IPR001128">
    <property type="entry name" value="Cyt_P450"/>
</dbReference>
<evidence type="ECO:0000259" key="13">
    <source>
        <dbReference type="PROSITE" id="PS51363"/>
    </source>
</evidence>
<keyword evidence="7" id="KW-0560">Oxidoreductase</keyword>
<dbReference type="GO" id="GO:0004497">
    <property type="term" value="F:monooxygenase activity"/>
    <property type="evidence" value="ECO:0007669"/>
    <property type="project" value="UniProtKB-KW"/>
</dbReference>
<dbReference type="InterPro" id="IPR003307">
    <property type="entry name" value="W2_domain"/>
</dbReference>
<organism evidence="14 15">
    <name type="scientific">Brassica carinata</name>
    <name type="common">Ethiopian mustard</name>
    <name type="synonym">Abyssinian cabbage</name>
    <dbReference type="NCBI Taxonomy" id="52824"/>
    <lineage>
        <taxon>Eukaryota</taxon>
        <taxon>Viridiplantae</taxon>
        <taxon>Streptophyta</taxon>
        <taxon>Embryophyta</taxon>
        <taxon>Tracheophyta</taxon>
        <taxon>Spermatophyta</taxon>
        <taxon>Magnoliopsida</taxon>
        <taxon>eudicotyledons</taxon>
        <taxon>Gunneridae</taxon>
        <taxon>Pentapetalae</taxon>
        <taxon>rosids</taxon>
        <taxon>malvids</taxon>
        <taxon>Brassicales</taxon>
        <taxon>Brassicaceae</taxon>
        <taxon>Brassiceae</taxon>
        <taxon>Brassica</taxon>
    </lineage>
</organism>
<keyword evidence="6 11" id="KW-0479">Metal-binding</keyword>
<keyword evidence="12" id="KW-1133">Transmembrane helix</keyword>
<dbReference type="PRINTS" id="PR00463">
    <property type="entry name" value="EP450I"/>
</dbReference>
<dbReference type="InterPro" id="IPR017972">
    <property type="entry name" value="Cyt_P450_CS"/>
</dbReference>
<evidence type="ECO:0000256" key="6">
    <source>
        <dbReference type="ARBA" id="ARBA00022723"/>
    </source>
</evidence>
<dbReference type="AlphaFoldDB" id="A0A8X7W890"/>
<dbReference type="Gene3D" id="1.25.40.180">
    <property type="match status" value="1"/>
</dbReference>
<proteinExistence type="inferred from homology"/>
<dbReference type="Proteomes" id="UP000886595">
    <property type="component" value="Unassembled WGS sequence"/>
</dbReference>
<dbReference type="GO" id="GO:0016705">
    <property type="term" value="F:oxidoreductase activity, acting on paired donors, with incorporation or reduction of molecular oxygen"/>
    <property type="evidence" value="ECO:0007669"/>
    <property type="project" value="InterPro"/>
</dbReference>
<dbReference type="InterPro" id="IPR057397">
    <property type="entry name" value="HEAT_5MP1_2"/>
</dbReference>
<dbReference type="GO" id="GO:0020037">
    <property type="term" value="F:heme binding"/>
    <property type="evidence" value="ECO:0007669"/>
    <property type="project" value="InterPro"/>
</dbReference>
<feature type="binding site" description="axial binding residue" evidence="11">
    <location>
        <position position="439"/>
    </location>
    <ligand>
        <name>heme</name>
        <dbReference type="ChEBI" id="CHEBI:30413"/>
    </ligand>
    <ligandPart>
        <name>Fe</name>
        <dbReference type="ChEBI" id="CHEBI:18248"/>
    </ligandPart>
</feature>
<comment type="similarity">
    <text evidence="4">Belongs to the cytochrome P450 family.</text>
</comment>
<evidence type="ECO:0000256" key="5">
    <source>
        <dbReference type="ARBA" id="ARBA00022617"/>
    </source>
</evidence>
<evidence type="ECO:0000313" key="15">
    <source>
        <dbReference type="Proteomes" id="UP000886595"/>
    </source>
</evidence>
<dbReference type="OrthoDB" id="1055148at2759"/>
<dbReference type="GO" id="GO:0005506">
    <property type="term" value="F:iron ion binding"/>
    <property type="evidence" value="ECO:0007669"/>
    <property type="project" value="InterPro"/>
</dbReference>
<evidence type="ECO:0000256" key="4">
    <source>
        <dbReference type="ARBA" id="ARBA00010617"/>
    </source>
</evidence>
<dbReference type="Pfam" id="PF25504">
    <property type="entry name" value="HEAT_5MP1_2"/>
    <property type="match status" value="1"/>
</dbReference>
<dbReference type="Gene3D" id="1.10.630.10">
    <property type="entry name" value="Cytochrome P450"/>
    <property type="match status" value="1"/>
</dbReference>
<protein>
    <recommendedName>
        <fullName evidence="13">W2 domain-containing protein</fullName>
    </recommendedName>
</protein>
<dbReference type="FunFam" id="1.25.40.180:FF:000028">
    <property type="entry name" value="ARM repeat superfamily protein"/>
    <property type="match status" value="1"/>
</dbReference>
<keyword evidence="5 11" id="KW-0349">Heme</keyword>
<dbReference type="PRINTS" id="PR00385">
    <property type="entry name" value="P450"/>
</dbReference>
<keyword evidence="8 11" id="KW-0408">Iron</keyword>
<keyword evidence="12" id="KW-0812">Transmembrane</keyword>
<comment type="cofactor">
    <cofactor evidence="1 11">
        <name>heme</name>
        <dbReference type="ChEBI" id="CHEBI:30413"/>
    </cofactor>
</comment>
<dbReference type="SMART" id="SM00515">
    <property type="entry name" value="eIF5C"/>
    <property type="match status" value="1"/>
</dbReference>
<evidence type="ECO:0000256" key="9">
    <source>
        <dbReference type="ARBA" id="ARBA00023033"/>
    </source>
</evidence>
<evidence type="ECO:0000256" key="11">
    <source>
        <dbReference type="PIRSR" id="PIRSR602401-1"/>
    </source>
</evidence>
<dbReference type="PROSITE" id="PS51363">
    <property type="entry name" value="W2"/>
    <property type="match status" value="1"/>
</dbReference>
<dbReference type="GO" id="GO:0005737">
    <property type="term" value="C:cytoplasm"/>
    <property type="evidence" value="ECO:0007669"/>
    <property type="project" value="TreeGrafter"/>
</dbReference>
<dbReference type="InterPro" id="IPR051245">
    <property type="entry name" value="eIF5-mimic_regulator"/>
</dbReference>
<dbReference type="PANTHER" id="PTHR14208">
    <property type="entry name" value="BASIC LEUCINE ZIPPER AND W2 DOMAIN-CONTAINING PROTEIN"/>
    <property type="match status" value="1"/>
</dbReference>
<sequence length="924" mass="105589">MEDNYSRAVLYSIFPLVLLIIFLKFLKPSKQNLPPSPPGWLPVIGHLRLLKPPIHRTFRCLTESLHGGGGGVMSLRLGSRLVYVVSSHRIAAEECFGKNDVVLANRPQVIIGKHVGYNNTNIIAAPYGDHWRNLRRLCTIEIFSTHRLNCFLSVRTDEVRRLISRLFRSAGTEKKVVEMKPLLMDLTFNNIMRMMTGKRYYGEETTDEEEAKRVRQLVADVGANTSSGNAVDYVPILRLFSSYEKRVKELGKKTDKFLQGLIDDKRQQQEAGNTMIDHLLVLQKSDTEYYTDQIIKGILLVMVIAGTNTSAVTLEWALSNLLNHPDVIRKARTEIDKKVGLDRLIEESDLSELPYLKNIVLETLRLHPATPLLVAHMASEDCKVGSYDMPRNTMLLVNAWAIHRDPNLWYDPDCFKPERFEKEEEAQKLMAFGLGRRACPGSGLAQRIVGFALGSLIQSFEWERVGEEEVDMKEGNGNTPRLLHLSFLFLLHTRYASQIHRVSSPLRSLFILVYELEGETHSRGTRIKTRKRNIAAPLDPAAFSDAVVQIYLDNAGDLELVAKSIESTDLNFSRYGDIFFEVVFIGRRTQPGTVKPDEGERHPYSVIDCEPKREAILPSVVYIQKILRRRPSLIKNLENVTRRFLQSLELFEENERKKLAIFTALAFSQKLSGLPPETVFQPLLKDNLVAKGIVLTFVTDFFKEYLVENSLEDLISILRRGKMEDNLLDFLPPVRRTAESFAEHFTKEGLTDLVEYHSKKMFEVKLKEIKTVLTSKVTEESSVDEVIETVKQLVKDAKLPEIEVVRVVWDGLMDAVQWSGKNQQQNANSVLRQVKAWAPLLNTVCSSGKLELELMYKVQMQCYEDAKLMKVFPEVVRSLYDLDVLAEDTILHWFRKGTNSKGRQTFVKSLEPFVNWLEEAEEEE</sequence>
<dbReference type="SUPFAM" id="SSF48264">
    <property type="entry name" value="Cytochrome P450"/>
    <property type="match status" value="1"/>
</dbReference>
<dbReference type="InterPro" id="IPR043510">
    <property type="entry name" value="W2_5MP1/2"/>
</dbReference>
<keyword evidence="15" id="KW-1185">Reference proteome</keyword>
<evidence type="ECO:0000256" key="3">
    <source>
        <dbReference type="ARBA" id="ARBA00008151"/>
    </source>
</evidence>
<accession>A0A8X7W890</accession>